<dbReference type="InterPro" id="IPR013785">
    <property type="entry name" value="Aldolase_TIM"/>
</dbReference>
<dbReference type="AlphaFoldDB" id="A0A327M5W5"/>
<keyword evidence="6" id="KW-1185">Reference proteome</keyword>
<dbReference type="CDD" id="cd00408">
    <property type="entry name" value="DHDPS-like"/>
    <property type="match status" value="1"/>
</dbReference>
<protein>
    <submittedName>
        <fullName evidence="5">Dihydrodipicolinate synthase family protein</fullName>
    </submittedName>
</protein>
<dbReference type="EMBL" id="QLIX01000014">
    <property type="protein sequence ID" value="RAI57766.1"/>
    <property type="molecule type" value="Genomic_DNA"/>
</dbReference>
<dbReference type="Pfam" id="PF00701">
    <property type="entry name" value="DHDPS"/>
    <property type="match status" value="1"/>
</dbReference>
<dbReference type="InterPro" id="IPR002220">
    <property type="entry name" value="DapA-like"/>
</dbReference>
<dbReference type="SMART" id="SM01130">
    <property type="entry name" value="DHDPS"/>
    <property type="match status" value="1"/>
</dbReference>
<evidence type="ECO:0000256" key="4">
    <source>
        <dbReference type="PIRSR" id="PIRSR001365-2"/>
    </source>
</evidence>
<dbReference type="GO" id="GO:0008747">
    <property type="term" value="F:N-acetylneuraminate lyase activity"/>
    <property type="evidence" value="ECO:0007669"/>
    <property type="project" value="TreeGrafter"/>
</dbReference>
<comment type="caution">
    <text evidence="5">The sequence shown here is derived from an EMBL/GenBank/DDBJ whole genome shotgun (WGS) entry which is preliminary data.</text>
</comment>
<dbReference type="SUPFAM" id="SSF51569">
    <property type="entry name" value="Aldolase"/>
    <property type="match status" value="1"/>
</dbReference>
<organism evidence="5 6">
    <name type="scientific">Roseicella frigidaeris</name>
    <dbReference type="NCBI Taxonomy" id="2230885"/>
    <lineage>
        <taxon>Bacteria</taxon>
        <taxon>Pseudomonadati</taxon>
        <taxon>Pseudomonadota</taxon>
        <taxon>Alphaproteobacteria</taxon>
        <taxon>Acetobacterales</taxon>
        <taxon>Roseomonadaceae</taxon>
        <taxon>Roseicella</taxon>
    </lineage>
</organism>
<reference evidence="6" key="1">
    <citation type="submission" date="2018-06" db="EMBL/GenBank/DDBJ databases">
        <authorList>
            <person name="Khan S.A."/>
        </authorList>
    </citation>
    <scope>NUCLEOTIDE SEQUENCE [LARGE SCALE GENOMIC DNA]</scope>
    <source>
        <strain evidence="6">DB-1506</strain>
    </source>
</reference>
<proteinExistence type="inferred from homology"/>
<evidence type="ECO:0000256" key="3">
    <source>
        <dbReference type="PIRSR" id="PIRSR001365-1"/>
    </source>
</evidence>
<dbReference type="GO" id="GO:0005829">
    <property type="term" value="C:cytosol"/>
    <property type="evidence" value="ECO:0007669"/>
    <property type="project" value="TreeGrafter"/>
</dbReference>
<sequence>MTLPPDRLRAALTGISGILVTPMDAEDRLAPARLAPIIARAAAAGVDALTINGNTGEFYGLSYAEAERMQAEVPALVGRRAAVVAGVGRSLGEACALARRARADGADAVMVHQPPDPFVAPRGVVAYVATIAEAAGLPVVLYLRNDGLGLPAIEALTRIPGVVGVKWATPNLMVLAQAIRRAGPEVSFICGLAEPWAPPMTALGAQGFTSGLINLLPERSVAILAALRKGDFAAANAGIAAIQGFEALRAEEQNGANVAVVKAALALSGIDVGAARPPAAWPLPPGSAAALRDLLAGWGLLRRDAAA</sequence>
<comment type="similarity">
    <text evidence="2">Belongs to the DapA family.</text>
</comment>
<gene>
    <name evidence="5" type="ORF">DOO78_17265</name>
</gene>
<feature type="binding site" evidence="4">
    <location>
        <position position="55"/>
    </location>
    <ligand>
        <name>pyruvate</name>
        <dbReference type="ChEBI" id="CHEBI:15361"/>
    </ligand>
</feature>
<dbReference type="OrthoDB" id="9778880at2"/>
<feature type="active site" description="Proton donor/acceptor" evidence="3">
    <location>
        <position position="142"/>
    </location>
</feature>
<dbReference type="Proteomes" id="UP000249065">
    <property type="component" value="Unassembled WGS sequence"/>
</dbReference>
<name>A0A327M5W5_9PROT</name>
<evidence type="ECO:0000256" key="1">
    <source>
        <dbReference type="ARBA" id="ARBA00023239"/>
    </source>
</evidence>
<evidence type="ECO:0000313" key="5">
    <source>
        <dbReference type="EMBL" id="RAI57766.1"/>
    </source>
</evidence>
<dbReference type="Gene3D" id="3.20.20.70">
    <property type="entry name" value="Aldolase class I"/>
    <property type="match status" value="1"/>
</dbReference>
<dbReference type="RefSeq" id="WP_111471109.1">
    <property type="nucleotide sequence ID" value="NZ_QLIX01000014.1"/>
</dbReference>
<dbReference type="PIRSF" id="PIRSF001365">
    <property type="entry name" value="DHDPS"/>
    <property type="match status" value="1"/>
</dbReference>
<feature type="active site" description="Schiff-base intermediate with substrate" evidence="3">
    <location>
        <position position="166"/>
    </location>
</feature>
<dbReference type="PANTHER" id="PTHR42849:SF1">
    <property type="entry name" value="N-ACETYLNEURAMINATE LYASE"/>
    <property type="match status" value="1"/>
</dbReference>
<evidence type="ECO:0000256" key="2">
    <source>
        <dbReference type="PIRNR" id="PIRNR001365"/>
    </source>
</evidence>
<dbReference type="PANTHER" id="PTHR42849">
    <property type="entry name" value="N-ACETYLNEURAMINATE LYASE"/>
    <property type="match status" value="1"/>
</dbReference>
<keyword evidence="1 2" id="KW-0456">Lyase</keyword>
<accession>A0A327M5W5</accession>
<dbReference type="GO" id="GO:0019262">
    <property type="term" value="P:N-acetylneuraminate catabolic process"/>
    <property type="evidence" value="ECO:0007669"/>
    <property type="project" value="TreeGrafter"/>
</dbReference>
<evidence type="ECO:0000313" key="6">
    <source>
        <dbReference type="Proteomes" id="UP000249065"/>
    </source>
</evidence>